<accession>A0A2U1ZW35</accession>
<evidence type="ECO:0000256" key="3">
    <source>
        <dbReference type="ARBA" id="ARBA00022692"/>
    </source>
</evidence>
<feature type="domain" description="RDD" evidence="7">
    <location>
        <begin position="33"/>
        <end position="163"/>
    </location>
</feature>
<evidence type="ECO:0000256" key="1">
    <source>
        <dbReference type="ARBA" id="ARBA00004651"/>
    </source>
</evidence>
<dbReference type="GO" id="GO:0005886">
    <property type="term" value="C:plasma membrane"/>
    <property type="evidence" value="ECO:0007669"/>
    <property type="project" value="UniProtKB-SubCell"/>
</dbReference>
<evidence type="ECO:0000256" key="4">
    <source>
        <dbReference type="ARBA" id="ARBA00022989"/>
    </source>
</evidence>
<dbReference type="EMBL" id="PYHR01000002">
    <property type="protein sequence ID" value="PWD51189.1"/>
    <property type="molecule type" value="Genomic_DNA"/>
</dbReference>
<evidence type="ECO:0000256" key="6">
    <source>
        <dbReference type="SAM" id="Phobius"/>
    </source>
</evidence>
<keyword evidence="2" id="KW-1003">Cell membrane</keyword>
<dbReference type="PANTHER" id="PTHR36115:SF6">
    <property type="entry name" value="PROLINE-RICH ANTIGEN HOMOLOG"/>
    <property type="match status" value="1"/>
</dbReference>
<evidence type="ECO:0000256" key="2">
    <source>
        <dbReference type="ARBA" id="ARBA00022475"/>
    </source>
</evidence>
<organism evidence="8 9">
    <name type="scientific">Serinibacter arcticus</name>
    <dbReference type="NCBI Taxonomy" id="1655435"/>
    <lineage>
        <taxon>Bacteria</taxon>
        <taxon>Bacillati</taxon>
        <taxon>Actinomycetota</taxon>
        <taxon>Actinomycetes</taxon>
        <taxon>Micrococcales</taxon>
        <taxon>Beutenbergiaceae</taxon>
        <taxon>Serinibacter</taxon>
    </lineage>
</organism>
<evidence type="ECO:0000313" key="9">
    <source>
        <dbReference type="Proteomes" id="UP000245166"/>
    </source>
</evidence>
<comment type="caution">
    <text evidence="8">The sequence shown here is derived from an EMBL/GenBank/DDBJ whole genome shotgun (WGS) entry which is preliminary data.</text>
</comment>
<evidence type="ECO:0000259" key="7">
    <source>
        <dbReference type="Pfam" id="PF06271"/>
    </source>
</evidence>
<evidence type="ECO:0000313" key="8">
    <source>
        <dbReference type="EMBL" id="PWD51189.1"/>
    </source>
</evidence>
<feature type="transmembrane region" description="Helical" evidence="6">
    <location>
        <begin position="193"/>
        <end position="213"/>
    </location>
</feature>
<evidence type="ECO:0000256" key="5">
    <source>
        <dbReference type="ARBA" id="ARBA00023136"/>
    </source>
</evidence>
<dbReference type="InterPro" id="IPR010432">
    <property type="entry name" value="RDD"/>
</dbReference>
<reference evidence="8 9" key="1">
    <citation type="submission" date="2018-03" db="EMBL/GenBank/DDBJ databases">
        <title>Genome assembly of novel Miniimonas species PCH200.</title>
        <authorList>
            <person name="Thakur V."/>
            <person name="Kumar V."/>
            <person name="Singh D."/>
        </authorList>
    </citation>
    <scope>NUCLEOTIDE SEQUENCE [LARGE SCALE GENOMIC DNA]</scope>
    <source>
        <strain evidence="8 9">PCH200</strain>
    </source>
</reference>
<dbReference type="AlphaFoldDB" id="A0A2U1ZW35"/>
<dbReference type="Pfam" id="PF06271">
    <property type="entry name" value="RDD"/>
    <property type="match status" value="1"/>
</dbReference>
<name>A0A2U1ZW35_9MICO</name>
<keyword evidence="4 6" id="KW-1133">Transmembrane helix</keyword>
<dbReference type="PANTHER" id="PTHR36115">
    <property type="entry name" value="PROLINE-RICH ANTIGEN HOMOLOG-RELATED"/>
    <property type="match status" value="1"/>
</dbReference>
<feature type="transmembrane region" description="Helical" evidence="6">
    <location>
        <begin position="88"/>
        <end position="108"/>
    </location>
</feature>
<gene>
    <name evidence="8" type="ORF">C8046_11560</name>
</gene>
<dbReference type="InterPro" id="IPR051791">
    <property type="entry name" value="Pra-immunoreactive"/>
</dbReference>
<keyword evidence="3 6" id="KW-0812">Transmembrane</keyword>
<protein>
    <recommendedName>
        <fullName evidence="7">RDD domain-containing protein</fullName>
    </recommendedName>
</protein>
<dbReference type="Proteomes" id="UP000245166">
    <property type="component" value="Unassembled WGS sequence"/>
</dbReference>
<feature type="transmembrane region" description="Helical" evidence="6">
    <location>
        <begin position="37"/>
        <end position="61"/>
    </location>
</feature>
<proteinExistence type="predicted"/>
<sequence>MTTDDPTWKDRPMVALQPDVSTTTRETRSSDDWFRRVAAVLLDGSLLGGVTWLAVGAGSVVPSLQPPFSGGLVNPGAGETMEWTRSGWVLATIAALVLLQAVTGATPGKRLVGVMVVREGTLRPAGLGRTLARPFLHVLDSLLLIGYLRPLWNPRRQTFADSILRTNVVSRTPELPAWLANRVGPGSRRRSRLVTAAAGLVCALGVGLSFPIGRVAPVPAVPPTACGDLTVLDAGDAAQAQATVRQEGSRQYERRLWIERPVVTVAPAAIITWAWDADAVSGMRSEQEAWLRTSIDPAAPDGSLTWGLAPGAPNQGRLAADQQLGSDEVGRVGEDGWIESTLVLDGVPVATCTVTGEELGLG</sequence>
<comment type="subcellular location">
    <subcellularLocation>
        <location evidence="1">Cell membrane</location>
        <topology evidence="1">Multi-pass membrane protein</topology>
    </subcellularLocation>
</comment>
<keyword evidence="9" id="KW-1185">Reference proteome</keyword>
<keyword evidence="5 6" id="KW-0472">Membrane</keyword>